<organism evidence="2 3">
    <name type="scientific">Tritonibacter horizontis</name>
    <dbReference type="NCBI Taxonomy" id="1768241"/>
    <lineage>
        <taxon>Bacteria</taxon>
        <taxon>Pseudomonadati</taxon>
        <taxon>Pseudomonadota</taxon>
        <taxon>Alphaproteobacteria</taxon>
        <taxon>Rhodobacterales</taxon>
        <taxon>Paracoccaceae</taxon>
        <taxon>Tritonibacter</taxon>
    </lineage>
</organism>
<dbReference type="Pfam" id="PF20078">
    <property type="entry name" value="DUF6473"/>
    <property type="match status" value="1"/>
</dbReference>
<feature type="domain" description="DUF6473" evidence="1">
    <location>
        <begin position="1"/>
        <end position="270"/>
    </location>
</feature>
<dbReference type="RefSeq" id="WP_068248428.1">
    <property type="nucleotide sequence ID" value="NZ_LPUY01000132.1"/>
</dbReference>
<name>A0A132BRL5_9RHOB</name>
<dbReference type="Proteomes" id="UP000068382">
    <property type="component" value="Unassembled WGS sequence"/>
</dbReference>
<proteinExistence type="predicted"/>
<evidence type="ECO:0000313" key="2">
    <source>
        <dbReference type="EMBL" id="KUP90964.1"/>
    </source>
</evidence>
<accession>A0A132BRL5</accession>
<sequence length="274" mass="30427">MSYELKSADALVSELCSYGESRLRVRGPARELRGPYISFLGGTEVFGRFVERPFPQGAENQVGVACINLGSINAGVDAFLHDSSLLDIATAGDLTILQVMGAQNLTNSFYKVHPRRNDRFLRAYESLTHLYPEVDFTDYHFNKHLLTSLRKISEDRFARVCSDLQETWLTRMGRLITALEGRVVLLWLRYDMGATETLGPSPTLIKPEMVEALRGRVLDVIELDVSTAGQAQDVPGMVFGPMDLPTARLMVGPKEHDRIADAVAARLLRLMAAA</sequence>
<keyword evidence="3" id="KW-1185">Reference proteome</keyword>
<dbReference type="InterPro" id="IPR045524">
    <property type="entry name" value="DUF6473"/>
</dbReference>
<protein>
    <recommendedName>
        <fullName evidence="1">DUF6473 domain-containing protein</fullName>
    </recommendedName>
</protein>
<evidence type="ECO:0000259" key="1">
    <source>
        <dbReference type="Pfam" id="PF20078"/>
    </source>
</evidence>
<comment type="caution">
    <text evidence="2">The sequence shown here is derived from an EMBL/GenBank/DDBJ whole genome shotgun (WGS) entry which is preliminary data.</text>
</comment>
<dbReference type="AlphaFoldDB" id="A0A132BRL5"/>
<gene>
    <name evidence="2" type="ORF">TRIHO_41940</name>
</gene>
<dbReference type="EMBL" id="LPUY01000132">
    <property type="protein sequence ID" value="KUP90964.1"/>
    <property type="molecule type" value="Genomic_DNA"/>
</dbReference>
<evidence type="ECO:0000313" key="3">
    <source>
        <dbReference type="Proteomes" id="UP000068382"/>
    </source>
</evidence>
<reference evidence="2 3" key="1">
    <citation type="submission" date="2015-12" db="EMBL/GenBank/DDBJ databases">
        <title>Genome sequence of the marine Rhodobacteraceae strain O3.65, Candidatus Tritonibacter horizontis.</title>
        <authorList>
            <person name="Poehlein A."/>
            <person name="Giebel H.A."/>
            <person name="Voget S."/>
            <person name="Brinkhoff T."/>
        </authorList>
    </citation>
    <scope>NUCLEOTIDE SEQUENCE [LARGE SCALE GENOMIC DNA]</scope>
    <source>
        <strain evidence="2 3">O3.65</strain>
    </source>
</reference>
<dbReference type="PATRIC" id="fig|1768241.3.peg.4383"/>